<proteinExistence type="predicted"/>
<dbReference type="Proteomes" id="UP000631535">
    <property type="component" value="Unassembled WGS sequence"/>
</dbReference>
<organism evidence="1 2">
    <name type="scientific">Streptomyces daqingensis</name>
    <dbReference type="NCBI Taxonomy" id="1472640"/>
    <lineage>
        <taxon>Bacteria</taxon>
        <taxon>Bacillati</taxon>
        <taxon>Actinomycetota</taxon>
        <taxon>Actinomycetes</taxon>
        <taxon>Kitasatosporales</taxon>
        <taxon>Streptomycetaceae</taxon>
        <taxon>Streptomyces</taxon>
    </lineage>
</organism>
<protein>
    <submittedName>
        <fullName evidence="1">Uncharacterized protein</fullName>
    </submittedName>
</protein>
<comment type="caution">
    <text evidence="1">The sequence shown here is derived from an EMBL/GenBank/DDBJ whole genome shotgun (WGS) entry which is preliminary data.</text>
</comment>
<accession>A0ABQ2LSK2</accession>
<reference evidence="2" key="1">
    <citation type="journal article" date="2019" name="Int. J. Syst. Evol. Microbiol.">
        <title>The Global Catalogue of Microorganisms (GCM) 10K type strain sequencing project: providing services to taxonomists for standard genome sequencing and annotation.</title>
        <authorList>
            <consortium name="The Broad Institute Genomics Platform"/>
            <consortium name="The Broad Institute Genome Sequencing Center for Infectious Disease"/>
            <person name="Wu L."/>
            <person name="Ma J."/>
        </authorList>
    </citation>
    <scope>NUCLEOTIDE SEQUENCE [LARGE SCALE GENOMIC DNA]</scope>
    <source>
        <strain evidence="2">CGMCC 4.7178</strain>
    </source>
</reference>
<dbReference type="RefSeq" id="WP_229711478.1">
    <property type="nucleotide sequence ID" value="NZ_BMMP01000001.1"/>
</dbReference>
<evidence type="ECO:0000313" key="2">
    <source>
        <dbReference type="Proteomes" id="UP000631535"/>
    </source>
</evidence>
<sequence length="120" mass="13309">MGLLDRLTGTRRPCSGVAARPAEDVRAMLLDLDAAHAAYDVRDGTPEGADVIAEWQVREPALGMFSARTEIRHTVRIRMRLVAAQREVRALEQQSEVKRVGGKQVRATYTRGPARSVSRQ</sequence>
<gene>
    <name evidence="1" type="ORF">GCM10012287_04240</name>
</gene>
<dbReference type="EMBL" id="BMMP01000001">
    <property type="protein sequence ID" value="GGO42715.1"/>
    <property type="molecule type" value="Genomic_DNA"/>
</dbReference>
<evidence type="ECO:0000313" key="1">
    <source>
        <dbReference type="EMBL" id="GGO42715.1"/>
    </source>
</evidence>
<keyword evidence="2" id="KW-1185">Reference proteome</keyword>
<name>A0ABQ2LSK2_9ACTN</name>